<comment type="caution">
    <text evidence="1">The sequence shown here is derived from an EMBL/GenBank/DDBJ whole genome shotgun (WGS) entry which is preliminary data.</text>
</comment>
<name>A0A2T4VWW1_9HYPH</name>
<organism evidence="1 2">
    <name type="scientific">Candidatus Liberibacter europaeus</name>
    <dbReference type="NCBI Taxonomy" id="744859"/>
    <lineage>
        <taxon>Bacteria</taxon>
        <taxon>Pseudomonadati</taxon>
        <taxon>Pseudomonadota</taxon>
        <taxon>Alphaproteobacteria</taxon>
        <taxon>Hyphomicrobiales</taxon>
        <taxon>Rhizobiaceae</taxon>
        <taxon>Liberibacter</taxon>
    </lineage>
</organism>
<proteinExistence type="predicted"/>
<dbReference type="AlphaFoldDB" id="A0A2T4VWW1"/>
<accession>A0A2T4VWW1</accession>
<sequence length="186" mass="21181">MQAFIPEDFLIIANKALQKLGVSRIESFDEGSEEAENCKLALPFVLGYLFRSYDWRFANTSTKLARFNDKKNGKYVFPLPADCVYLRTNNQDSPWTLEGNYLLSDDNSPIEISYTKLVLNPDEWDAIFRECIVLKLAIEICDKLVESDAKKNLLLGEFERTITLAKARSGGEGPPIVLSKNVRQHR</sequence>
<gene>
    <name evidence="1" type="ORF">C4617_04445</name>
</gene>
<reference evidence="2" key="1">
    <citation type="submission" date="2018-02" db="EMBL/GenBank/DDBJ databases">
        <title>Genome sequence of Candidatus Liberibacter europaeus.</title>
        <authorList>
            <person name="Frampton R.A."/>
            <person name="Thompson S.M."/>
            <person name="David C."/>
            <person name="Addison S.M."/>
            <person name="Smith G.R."/>
        </authorList>
    </citation>
    <scope>NUCLEOTIDE SEQUENCE [LARGE SCALE GENOMIC DNA]</scope>
</reference>
<evidence type="ECO:0000313" key="2">
    <source>
        <dbReference type="Proteomes" id="UP000240811"/>
    </source>
</evidence>
<dbReference type="Proteomes" id="UP000240811">
    <property type="component" value="Unassembled WGS sequence"/>
</dbReference>
<evidence type="ECO:0000313" key="1">
    <source>
        <dbReference type="EMBL" id="PTL86261.1"/>
    </source>
</evidence>
<dbReference type="EMBL" id="PSQJ01000005">
    <property type="protein sequence ID" value="PTL86261.1"/>
    <property type="molecule type" value="Genomic_DNA"/>
</dbReference>
<protein>
    <submittedName>
        <fullName evidence="1">Uncharacterized protein</fullName>
    </submittedName>
</protein>